<dbReference type="EMBL" id="AP028056">
    <property type="protein sequence ID" value="BEH02294.1"/>
    <property type="molecule type" value="Genomic_DNA"/>
</dbReference>
<evidence type="ECO:0000313" key="3">
    <source>
        <dbReference type="Proteomes" id="UP001431656"/>
    </source>
</evidence>
<evidence type="ECO:0000313" key="2">
    <source>
        <dbReference type="EMBL" id="BEH02294.1"/>
    </source>
</evidence>
<keyword evidence="1" id="KW-0812">Transmembrane</keyword>
<feature type="transmembrane region" description="Helical" evidence="1">
    <location>
        <begin position="36"/>
        <end position="60"/>
    </location>
</feature>
<keyword evidence="1" id="KW-0472">Membrane</keyword>
<protein>
    <submittedName>
        <fullName evidence="2">Uncharacterized protein</fullName>
    </submittedName>
</protein>
<gene>
    <name evidence="2" type="ORF">brsh051_15750</name>
</gene>
<feature type="transmembrane region" description="Helical" evidence="1">
    <location>
        <begin position="12"/>
        <end position="30"/>
    </location>
</feature>
<dbReference type="KEGG" id="broo:brsh051_15750"/>
<keyword evidence="1" id="KW-1133">Transmembrane helix</keyword>
<evidence type="ECO:0000256" key="1">
    <source>
        <dbReference type="SAM" id="Phobius"/>
    </source>
</evidence>
<name>A0AAN0MH11_9ACTN</name>
<keyword evidence="3" id="KW-1185">Reference proteome</keyword>
<dbReference type="AlphaFoldDB" id="A0AAN0MH11"/>
<proteinExistence type="predicted"/>
<sequence>MNRLREWATDQGLSVVVITVLTVLFSVVLAEFQTKFGYLTMIVSLLTVLILYSLTSFLAFHSIGRRISGDVQETLAVIEARQAPVPEALSWLIATEQLVAFESQTKAREIWLISPDLSEDIIDAPFSRVVRENLTRGIEYHFFIPDTAVMRSRAEQLRRRHNQSALVHVNFLSDEFFFLVQDFDFVIYNPYAVDAGGPRIAYMGLPLSKADGRWQARVGDNLIDALIGQLSRADAHQPRGARRTGMVVEGS</sequence>
<dbReference type="Proteomes" id="UP001431656">
    <property type="component" value="Chromosome"/>
</dbReference>
<accession>A0AAN0MH11</accession>
<reference evidence="2" key="1">
    <citation type="journal article" date="2024" name="Int. J. Syst. Evol. Microbiol.">
        <title>Brooklawnia propionicigenes sp. nov., a facultatively anaerobic, propionate-producing bacterium isolated from a methanogenic reactor treating waste from cattle farms.</title>
        <authorList>
            <person name="Akita Y."/>
            <person name="Ueki A."/>
            <person name="Tonouchi A."/>
            <person name="Sugawara Y."/>
            <person name="Honma S."/>
            <person name="Kaku N."/>
            <person name="Ueki K."/>
        </authorList>
    </citation>
    <scope>NUCLEOTIDE SEQUENCE</scope>
    <source>
        <strain evidence="2">SH051</strain>
    </source>
</reference>
<organism evidence="2 3">
    <name type="scientific">Brooklawnia propionicigenes</name>
    <dbReference type="NCBI Taxonomy" id="3041175"/>
    <lineage>
        <taxon>Bacteria</taxon>
        <taxon>Bacillati</taxon>
        <taxon>Actinomycetota</taxon>
        <taxon>Actinomycetes</taxon>
        <taxon>Propionibacteriales</taxon>
        <taxon>Propionibacteriaceae</taxon>
        <taxon>Brooklawnia</taxon>
    </lineage>
</organism>